<feature type="compositionally biased region" description="Polar residues" evidence="1">
    <location>
        <begin position="1790"/>
        <end position="1800"/>
    </location>
</feature>
<evidence type="ECO:0000256" key="3">
    <source>
        <dbReference type="SAM" id="SignalP"/>
    </source>
</evidence>
<feature type="signal peptide" evidence="3">
    <location>
        <begin position="1"/>
        <end position="20"/>
    </location>
</feature>
<dbReference type="InterPro" id="IPR014044">
    <property type="entry name" value="CAP_dom"/>
</dbReference>
<feature type="compositionally biased region" description="Basic and acidic residues" evidence="1">
    <location>
        <begin position="1938"/>
        <end position="1953"/>
    </location>
</feature>
<feature type="compositionally biased region" description="Low complexity" evidence="1">
    <location>
        <begin position="2109"/>
        <end position="2122"/>
    </location>
</feature>
<dbReference type="SMART" id="SM00198">
    <property type="entry name" value="SCP"/>
    <property type="match status" value="1"/>
</dbReference>
<proteinExistence type="predicted"/>
<dbReference type="PRINTS" id="PR00837">
    <property type="entry name" value="V5TPXLIKE"/>
</dbReference>
<dbReference type="Proteomes" id="UP000675881">
    <property type="component" value="Chromosome 14"/>
</dbReference>
<feature type="region of interest" description="Disordered" evidence="1">
    <location>
        <begin position="2101"/>
        <end position="2164"/>
    </location>
</feature>
<gene>
    <name evidence="4" type="ORF">LSAA_5437</name>
</gene>
<reference evidence="4" key="1">
    <citation type="submission" date="2021-02" db="EMBL/GenBank/DDBJ databases">
        <authorList>
            <person name="Bekaert M."/>
        </authorList>
    </citation>
    <scope>NUCLEOTIDE SEQUENCE</scope>
    <source>
        <strain evidence="4">IoA-00</strain>
    </source>
</reference>
<dbReference type="Pfam" id="PF00188">
    <property type="entry name" value="CAP"/>
    <property type="match status" value="1"/>
</dbReference>
<feature type="chain" id="PRO_5043949697" evidence="3">
    <location>
        <begin position="21"/>
        <end position="2519"/>
    </location>
</feature>
<keyword evidence="2" id="KW-0812">Transmembrane</keyword>
<keyword evidence="2" id="KW-1133">Transmembrane helix</keyword>
<dbReference type="CDD" id="cd05380">
    <property type="entry name" value="CAP_euk"/>
    <property type="match status" value="1"/>
</dbReference>
<dbReference type="InterPro" id="IPR035940">
    <property type="entry name" value="CAP_sf"/>
</dbReference>
<name>A0A7R8CJA0_LEPSM</name>
<feature type="region of interest" description="Disordered" evidence="1">
    <location>
        <begin position="2491"/>
        <end position="2510"/>
    </location>
</feature>
<feature type="compositionally biased region" description="Polar residues" evidence="1">
    <location>
        <begin position="1927"/>
        <end position="1937"/>
    </location>
</feature>
<keyword evidence="3" id="KW-0732">Signal</keyword>
<protein>
    <submittedName>
        <fullName evidence="4">CRISP</fullName>
    </submittedName>
</protein>
<feature type="compositionally biased region" description="Basic and acidic residues" evidence="1">
    <location>
        <begin position="1801"/>
        <end position="1820"/>
    </location>
</feature>
<feature type="compositionally biased region" description="Polar residues" evidence="1">
    <location>
        <begin position="1983"/>
        <end position="2000"/>
    </location>
</feature>
<feature type="region of interest" description="Disordered" evidence="1">
    <location>
        <begin position="1983"/>
        <end position="2016"/>
    </location>
</feature>
<organism evidence="4 5">
    <name type="scientific">Lepeophtheirus salmonis</name>
    <name type="common">Salmon louse</name>
    <name type="synonym">Caligus salmonis</name>
    <dbReference type="NCBI Taxonomy" id="72036"/>
    <lineage>
        <taxon>Eukaryota</taxon>
        <taxon>Metazoa</taxon>
        <taxon>Ecdysozoa</taxon>
        <taxon>Arthropoda</taxon>
        <taxon>Crustacea</taxon>
        <taxon>Multicrustacea</taxon>
        <taxon>Hexanauplia</taxon>
        <taxon>Copepoda</taxon>
        <taxon>Siphonostomatoida</taxon>
        <taxon>Caligidae</taxon>
        <taxon>Lepeophtheirus</taxon>
    </lineage>
</organism>
<keyword evidence="5" id="KW-1185">Reference proteome</keyword>
<dbReference type="EMBL" id="HG994593">
    <property type="protein sequence ID" value="CAF2840093.1"/>
    <property type="molecule type" value="Genomic_DNA"/>
</dbReference>
<evidence type="ECO:0000313" key="4">
    <source>
        <dbReference type="EMBL" id="CAF2840093.1"/>
    </source>
</evidence>
<dbReference type="InterPro" id="IPR001283">
    <property type="entry name" value="CRISP-related"/>
</dbReference>
<dbReference type="SUPFAM" id="SSF55797">
    <property type="entry name" value="PR-1-like"/>
    <property type="match status" value="1"/>
</dbReference>
<dbReference type="PANTHER" id="PTHR10334">
    <property type="entry name" value="CYSTEINE-RICH SECRETORY PROTEIN-RELATED"/>
    <property type="match status" value="1"/>
</dbReference>
<evidence type="ECO:0000313" key="5">
    <source>
        <dbReference type="Proteomes" id="UP000675881"/>
    </source>
</evidence>
<feature type="region of interest" description="Disordered" evidence="1">
    <location>
        <begin position="1892"/>
        <end position="1955"/>
    </location>
</feature>
<evidence type="ECO:0000256" key="1">
    <source>
        <dbReference type="SAM" id="MobiDB-lite"/>
    </source>
</evidence>
<evidence type="ECO:0000256" key="2">
    <source>
        <dbReference type="SAM" id="Phobius"/>
    </source>
</evidence>
<dbReference type="Gene3D" id="3.40.33.10">
    <property type="entry name" value="CAP"/>
    <property type="match status" value="1"/>
</dbReference>
<keyword evidence="2" id="KW-0472">Membrane</keyword>
<accession>A0A7R8CJA0</accession>
<feature type="region of interest" description="Disordered" evidence="1">
    <location>
        <begin position="1790"/>
        <end position="1868"/>
    </location>
</feature>
<dbReference type="OrthoDB" id="5950222at2759"/>
<feature type="transmembrane region" description="Helical" evidence="2">
    <location>
        <begin position="2379"/>
        <end position="2405"/>
    </location>
</feature>
<sequence>MKSIVFLLCVLLSQVASVLSLFEYCNPSIRDKYCRESFGGDFHTGVVNTVELDLCALKVWDNDLAEVAQIWADQCANVIYGHNDMYPKIFHERGMDRTTKNFNGPPGVGQNVAWALTKNVNFSKIIDDLWYKDINNFQPGYIKEFNVDDADGSLMTQIIWGRTTHVGCGWIQFPMGSHVDDLYPEGEYENFFVCNYGVGGNVPGEPVYDCLNKEEAVLPTLPTFGLEIQFGERYPTSSPQIQEEIQACFEAISCENKNRVRVFECRIEFILCSVELEPGFEMCNEFYEFCKVNRLTSATDVVISSKDVDLTTIRPSTTMANRALTTSSRLSALSHPKIDISFYNTTARTSYSLAICLEGSKCNGEHNNTCFTLQSECNQGLDLSAVPNPVRKKLSECAIDDILCHLDGSISTYFCQKKYEICADIIIPNDITISALPLLRSTSHGSGSVGNSHLEPFLFLLGLTDIANDIKNVPNTENVLTNVTNNVLGALDNAFGGIEILPMNTNNSTEYSVSGQGPIDVIDRFPDLDNATVIFSTSNIKIGGEGQSSIRDPIVDHIKEKIRDSLSEIATECNQHICFQAINESKEVLHNPFPDLQDVMSFESPGELQLKIAVCLQGIRCIRDKTCLKGTAPQLSFNTSSPIMSLNAQNLIPEEIRAIVENSIVSNRLNPPIHVSSNQKKKPAKLDLIDNVVHQIMSFIGEEHSGTIQLRPVNSNRSLADFSQVSVIQENNSGERVFQIISQSPEIMTFITPINSTISVDLEALPPNQIPNEIHNMLNFIAEEGLSEEPREEDKSSTPLREIAQRISSEINPEDNLIRIKPINGLKSPFRDSNKIFMKQKQSGQNNREIDFQDLKNKDKMTSRIEDTLLSLEINEVIQKISTDIYLLSRDTKDVIVVKPQNIDSSDGSNQVYVERDLESKILTLKLKNPFIKFITPENSTLAIDISNLNREDVSRRVEDTLKSILKKSNSQISSMNSLLENGFTNEIIQNLTTTALLELNVDFTVEPNENINANDKSNGDNEPLIIISNTPVQKVEETDLFNQGKISESPIIKFDSLDDISKNAAIAVRNQLLQQSFDKMELSEGEKELNNVVEDIIREMNLISNVMKTVEKKNKMQLRIKDAAAQIVENLPTELKDVGVILIPKNVEGVESLDSGNKKIFLFAIPTEYPNTSLENEKEIYINLSHQHKANETLSEEKKKTVIDLLASKIKKEANTKQENQKEDSNFILDLPMFGISVSEMPEKKNPSQHQNKIIPLPGKTNVLSIPQFGINITVNNETDFLNLLHENKNGGDPLGNGSELADDFFKEKNRQDQKEEKTKEKVTSINQDISDLFDSFDEVNVPATDPTIVEEEPNYTDELPGITGFIEENPGIDQNENVFDVSNNSDLEIISSTEFNPFFDQTKEKVVHNKNLDKTLSESSIELNQNDEQGSIQNVHEKTETTLDVRTNDDILKTVPSPDFVENKDYEYIKGDSYDLYYDDYEYSEHTKDAINSDFLKFETQDTKPISILPHSSDNQDFEFKINFDPLTVIDKQPQSNLDSSIQVTDLIEETKVFNENRLYKNDVTAIIGLPQLNENEENHDRLNVPLGTNLPLIVNGGFLNPELDVKDQDTTFKKEEADFVDVNIGQNDFIKDQNSKTGPFQSLSHRRTKQLMKNLSLSPLKVKPLSISDPTTTTPYPYTNLVGGVRNVILGILATVMANNIAKFRDTTLGFNNLDDPEIRKKIEENGIVFDENNINFTIPVAPNQNFEVDSLKDDLQSAIKSALHPTYELPELKISVEEQTNKGTLSFNSMHHSSPNEPHHPINEPSEWRPVKDQKPMIHLKNNENQGKRPILTPDRFKFNEDPTQFDNWNVGAPPSEKFNTNWNAQPFSLNKGFPFNDDSESIRGEVNTESDFADWESKKIPVSTQEDDDFSNGGGEWDLGILQNSETPNNSHTSEKSGGHPIDGKEHILNPNLNVGGSGWSSGIIDSSISDIKESILETESSDSNVENSSPNDSFTADGKKETSNQNLDIGGGGWSSGILRSSVLDNEKSLIETEINNANIDNSSEKLTFTIDDKKDTSNQNSDIGIVHSSTPDIKDSIIESSVNNAPNNDGDHHGIHNEEIASSNSSSSNPIINPSVQPEDPNKIPFGSIVSNVGANNGRGEQLEKRIRPGSPTTIFNLRRDNVGSRLSIETEQISQDTRPGQQLPNEQLTQIDSNSDDQQKTNGSFEVGLGQLSEVLSTSGDDQRLVYKDTEGASRTESDKWIRKEDNGTIRKTISETINVQFTTEKSSNQNLQKNRVQSVFDSTSANKINNLDKIEDSSNVEELDGTNSISELTTPAPLFEPSETVYSDVEYIPDNKIISYTEDDKLYESVEASVVEDLNYARSIRNSRGMGIGTIASITIGILVLFGFALLVFFAVARRRRRYLDDGNIYGISSPSQSRTTFTDSPLGTVETPSMSELRPSFTDEVPPSTGALSSGNDPVLQIDGHQTIISSYNEFLNLAENAQTPSPPSSHRTKNLSDSSEYLFARQIS</sequence>